<evidence type="ECO:0000313" key="1">
    <source>
        <dbReference type="EMBL" id="KAJ8881135.1"/>
    </source>
</evidence>
<name>A0ABQ9HA27_9NEOP</name>
<dbReference type="Proteomes" id="UP001159363">
    <property type="component" value="Chromosome 5"/>
</dbReference>
<organism evidence="1 2">
    <name type="scientific">Dryococelus australis</name>
    <dbReference type="NCBI Taxonomy" id="614101"/>
    <lineage>
        <taxon>Eukaryota</taxon>
        <taxon>Metazoa</taxon>
        <taxon>Ecdysozoa</taxon>
        <taxon>Arthropoda</taxon>
        <taxon>Hexapoda</taxon>
        <taxon>Insecta</taxon>
        <taxon>Pterygota</taxon>
        <taxon>Neoptera</taxon>
        <taxon>Polyneoptera</taxon>
        <taxon>Phasmatodea</taxon>
        <taxon>Verophasmatodea</taxon>
        <taxon>Anareolatae</taxon>
        <taxon>Phasmatidae</taxon>
        <taxon>Eurycanthinae</taxon>
        <taxon>Dryococelus</taxon>
    </lineage>
</organism>
<protein>
    <recommendedName>
        <fullName evidence="3">HAT C-terminal dimerisation domain-containing protein</fullName>
    </recommendedName>
</protein>
<dbReference type="EMBL" id="JARBHB010000006">
    <property type="protein sequence ID" value="KAJ8881135.1"/>
    <property type="molecule type" value="Genomic_DNA"/>
</dbReference>
<comment type="caution">
    <text evidence="1">The sequence shown here is derived from an EMBL/GenBank/DDBJ whole genome shotgun (WGS) entry which is preliminary data.</text>
</comment>
<accession>A0ABQ9HA27</accession>
<gene>
    <name evidence="1" type="ORF">PR048_017608</name>
</gene>
<keyword evidence="2" id="KW-1185">Reference proteome</keyword>
<evidence type="ECO:0000313" key="2">
    <source>
        <dbReference type="Proteomes" id="UP001159363"/>
    </source>
</evidence>
<proteinExistence type="predicted"/>
<reference evidence="1 2" key="1">
    <citation type="submission" date="2023-02" db="EMBL/GenBank/DDBJ databases">
        <title>LHISI_Scaffold_Assembly.</title>
        <authorList>
            <person name="Stuart O.P."/>
            <person name="Cleave R."/>
            <person name="Magrath M.J.L."/>
            <person name="Mikheyev A.S."/>
        </authorList>
    </citation>
    <scope>NUCLEOTIDE SEQUENCE [LARGE SCALE GENOMIC DNA]</scope>
    <source>
        <strain evidence="1">Daus_M_001</strain>
        <tissue evidence="1">Leg muscle</tissue>
    </source>
</reference>
<sequence>MQRKYETEGFYVFNKEKKITMCKFCNVIVDWKRKDTCEKQCKFRVDHKVNRDRCKASGSGIKRQATLEENVQQKKAATEATLAAGGPKSYMKFSSMMGGDPAKTFYEEIGSLFNPRSIIANVKGIDSATLQARIKALLFLCDVPVQQFMECYAATRSSVLETNDTEIDIHPILLSLRDDFLDYSENLVKCIWIPVSNVDSERAFSIYNNIMTDKHTSLGAGNMEIMLSMCFGSESE</sequence>
<evidence type="ECO:0008006" key="3">
    <source>
        <dbReference type="Google" id="ProtNLM"/>
    </source>
</evidence>